<sequence>MMFHPQSPAWIPDEPEAPADARHASHEAFATCGPANEPGFTHLLTGDLTSLPATFPRMLEAADGVEKAVAVGTDRLYVVAPFATADELLVLAQALANPWESADSAVMASGDGDRRLEALSRLADDFGDTAAFEPAVAKAPSSLPGRGVVGEWPPVPIDDAGLLDCGTSRRDGFTHVLWVDRGAVPGDLAERVAGLPGVARIEWEGTELLHLEAHGATHADLLAEARSVARR</sequence>
<keyword evidence="2" id="KW-1185">Reference proteome</keyword>
<dbReference type="EMBL" id="BSUN01000001">
    <property type="protein sequence ID" value="GMA35386.1"/>
    <property type="molecule type" value="Genomic_DNA"/>
</dbReference>
<organism evidence="1 2">
    <name type="scientific">Demequina litorisediminis</name>
    <dbReference type="NCBI Taxonomy" id="1849022"/>
    <lineage>
        <taxon>Bacteria</taxon>
        <taxon>Bacillati</taxon>
        <taxon>Actinomycetota</taxon>
        <taxon>Actinomycetes</taxon>
        <taxon>Micrococcales</taxon>
        <taxon>Demequinaceae</taxon>
        <taxon>Demequina</taxon>
    </lineage>
</organism>
<reference evidence="2" key="1">
    <citation type="journal article" date="2019" name="Int. J. Syst. Evol. Microbiol.">
        <title>The Global Catalogue of Microorganisms (GCM) 10K type strain sequencing project: providing services to taxonomists for standard genome sequencing and annotation.</title>
        <authorList>
            <consortium name="The Broad Institute Genomics Platform"/>
            <consortium name="The Broad Institute Genome Sequencing Center for Infectious Disease"/>
            <person name="Wu L."/>
            <person name="Ma J."/>
        </authorList>
    </citation>
    <scope>NUCLEOTIDE SEQUENCE [LARGE SCALE GENOMIC DNA]</scope>
    <source>
        <strain evidence="2">NBRC 112299</strain>
    </source>
</reference>
<proteinExistence type="predicted"/>
<accession>A0ABQ6IDW8</accession>
<evidence type="ECO:0000313" key="2">
    <source>
        <dbReference type="Proteomes" id="UP001157125"/>
    </source>
</evidence>
<dbReference type="Proteomes" id="UP001157125">
    <property type="component" value="Unassembled WGS sequence"/>
</dbReference>
<name>A0ABQ6IDW8_9MICO</name>
<protein>
    <submittedName>
        <fullName evidence="1">Uncharacterized protein</fullName>
    </submittedName>
</protein>
<comment type="caution">
    <text evidence="1">The sequence shown here is derived from an EMBL/GenBank/DDBJ whole genome shotgun (WGS) entry which is preliminary data.</text>
</comment>
<evidence type="ECO:0000313" key="1">
    <source>
        <dbReference type="EMBL" id="GMA35386.1"/>
    </source>
</evidence>
<dbReference type="RefSeq" id="WP_284327951.1">
    <property type="nucleotide sequence ID" value="NZ_BSUN01000001.1"/>
</dbReference>
<gene>
    <name evidence="1" type="ORF">GCM10025876_15900</name>
</gene>